<keyword evidence="1" id="KW-0472">Membrane</keyword>
<organism evidence="2 3">
    <name type="scientific">Adineta ricciae</name>
    <name type="common">Rotifer</name>
    <dbReference type="NCBI Taxonomy" id="249248"/>
    <lineage>
        <taxon>Eukaryota</taxon>
        <taxon>Metazoa</taxon>
        <taxon>Spiralia</taxon>
        <taxon>Gnathifera</taxon>
        <taxon>Rotifera</taxon>
        <taxon>Eurotatoria</taxon>
        <taxon>Bdelloidea</taxon>
        <taxon>Adinetida</taxon>
        <taxon>Adinetidae</taxon>
        <taxon>Adineta</taxon>
    </lineage>
</organism>
<keyword evidence="1" id="KW-0812">Transmembrane</keyword>
<reference evidence="2" key="1">
    <citation type="submission" date="2021-02" db="EMBL/GenBank/DDBJ databases">
        <authorList>
            <person name="Nowell W R."/>
        </authorList>
    </citation>
    <scope>NUCLEOTIDE SEQUENCE</scope>
</reference>
<evidence type="ECO:0000313" key="2">
    <source>
        <dbReference type="EMBL" id="CAF1670685.1"/>
    </source>
</evidence>
<evidence type="ECO:0000313" key="3">
    <source>
        <dbReference type="Proteomes" id="UP000663828"/>
    </source>
</evidence>
<protein>
    <submittedName>
        <fullName evidence="2">Uncharacterized protein</fullName>
    </submittedName>
</protein>
<keyword evidence="1" id="KW-1133">Transmembrane helix</keyword>
<dbReference type="AlphaFoldDB" id="A0A816G7N3"/>
<dbReference type="EMBL" id="CAJNOR010012963">
    <property type="protein sequence ID" value="CAF1670685.1"/>
    <property type="molecule type" value="Genomic_DNA"/>
</dbReference>
<keyword evidence="3" id="KW-1185">Reference proteome</keyword>
<accession>A0A816G7N3</accession>
<feature type="transmembrane region" description="Helical" evidence="1">
    <location>
        <begin position="6"/>
        <end position="34"/>
    </location>
</feature>
<comment type="caution">
    <text evidence="2">The sequence shown here is derived from an EMBL/GenBank/DDBJ whole genome shotgun (WGS) entry which is preliminary data.</text>
</comment>
<dbReference type="Proteomes" id="UP000663828">
    <property type="component" value="Unassembled WGS sequence"/>
</dbReference>
<dbReference type="Gene3D" id="1.20.140.150">
    <property type="match status" value="1"/>
</dbReference>
<feature type="transmembrane region" description="Helical" evidence="1">
    <location>
        <begin position="97"/>
        <end position="117"/>
    </location>
</feature>
<feature type="transmembrane region" description="Helical" evidence="1">
    <location>
        <begin position="46"/>
        <end position="66"/>
    </location>
</feature>
<proteinExistence type="predicted"/>
<name>A0A816G7N3_ADIRI</name>
<sequence>MIFLGLHNIVASCAILIILLLIVCTLVGIIVGILNSQVLATMTVGIIYLVSTMFSLFIVTIMLTILRGERKQSHCLALEILTDQLCSSRTIKLSYSFVFGCILVVLSFTTSVLWLSLQEKQRKFAQH</sequence>
<gene>
    <name evidence="2" type="ORF">XAT740_LOCUS58623</name>
</gene>
<evidence type="ECO:0000256" key="1">
    <source>
        <dbReference type="SAM" id="Phobius"/>
    </source>
</evidence>